<evidence type="ECO:0000313" key="2">
    <source>
        <dbReference type="EMBL" id="CAL1168182.1"/>
    </source>
</evidence>
<reference evidence="2" key="2">
    <citation type="submission" date="2024-04" db="EMBL/GenBank/DDBJ databases">
        <authorList>
            <person name="Chen Y."/>
            <person name="Shah S."/>
            <person name="Dougan E. K."/>
            <person name="Thang M."/>
            <person name="Chan C."/>
        </authorList>
    </citation>
    <scope>NUCLEOTIDE SEQUENCE [LARGE SCALE GENOMIC DNA]</scope>
</reference>
<dbReference type="EMBL" id="CAMXCT030006500">
    <property type="protein sequence ID" value="CAL4802119.1"/>
    <property type="molecule type" value="Genomic_DNA"/>
</dbReference>
<evidence type="ECO:0000313" key="1">
    <source>
        <dbReference type="EMBL" id="CAI4014807.1"/>
    </source>
</evidence>
<reference evidence="1" key="1">
    <citation type="submission" date="2022-10" db="EMBL/GenBank/DDBJ databases">
        <authorList>
            <person name="Chen Y."/>
            <person name="Dougan E. K."/>
            <person name="Chan C."/>
            <person name="Rhodes N."/>
            <person name="Thang M."/>
        </authorList>
    </citation>
    <scope>NUCLEOTIDE SEQUENCE</scope>
</reference>
<organism evidence="1">
    <name type="scientific">Cladocopium goreaui</name>
    <dbReference type="NCBI Taxonomy" id="2562237"/>
    <lineage>
        <taxon>Eukaryota</taxon>
        <taxon>Sar</taxon>
        <taxon>Alveolata</taxon>
        <taxon>Dinophyceae</taxon>
        <taxon>Suessiales</taxon>
        <taxon>Symbiodiniaceae</taxon>
        <taxon>Cladocopium</taxon>
    </lineage>
</organism>
<keyword evidence="3" id="KW-1185">Reference proteome</keyword>
<protein>
    <submittedName>
        <fullName evidence="1">Uncharacterized protein</fullName>
    </submittedName>
</protein>
<dbReference type="AlphaFoldDB" id="A0A9P1DSS1"/>
<sequence>MSSAPEETKKTCCRDPASYLELRSDPPNVAGRRSNDMLSSQYWRIEPLQSGAWDVILIPEGPAPAVHNLTFDVFSQGSSRGGLRPVASASVLLHLSVNIPVAETSSILCIPPAPWPVGVEVTCSVVPRDVQGNEITGGERNGAANSGEWNRYQLVNGMVSNLLFLVAAVTRPR</sequence>
<dbReference type="EMBL" id="CAMXCT010006500">
    <property type="protein sequence ID" value="CAI4014807.1"/>
    <property type="molecule type" value="Genomic_DNA"/>
</dbReference>
<comment type="caution">
    <text evidence="1">The sequence shown here is derived from an EMBL/GenBank/DDBJ whole genome shotgun (WGS) entry which is preliminary data.</text>
</comment>
<accession>A0A9P1DSS1</accession>
<dbReference type="EMBL" id="CAMXCT020006500">
    <property type="protein sequence ID" value="CAL1168182.1"/>
    <property type="molecule type" value="Genomic_DNA"/>
</dbReference>
<proteinExistence type="predicted"/>
<gene>
    <name evidence="1" type="ORF">C1SCF055_LOCUS39677</name>
</gene>
<evidence type="ECO:0000313" key="3">
    <source>
        <dbReference type="Proteomes" id="UP001152797"/>
    </source>
</evidence>
<name>A0A9P1DSS1_9DINO</name>
<dbReference type="Proteomes" id="UP001152797">
    <property type="component" value="Unassembled WGS sequence"/>
</dbReference>